<dbReference type="Proteomes" id="UP000076863">
    <property type="component" value="Unassembled WGS sequence"/>
</dbReference>
<gene>
    <name evidence="1" type="ORF">BBO_09030</name>
</gene>
<dbReference type="SUPFAM" id="SSF56112">
    <property type="entry name" value="Protein kinase-like (PK-like)"/>
    <property type="match status" value="1"/>
</dbReference>
<protein>
    <submittedName>
        <fullName evidence="1">Protein kinase subdomain-containing protein</fullName>
    </submittedName>
</protein>
<dbReference type="InterPro" id="IPR011009">
    <property type="entry name" value="Kinase-like_dom_sf"/>
</dbReference>
<evidence type="ECO:0000313" key="1">
    <source>
        <dbReference type="EMBL" id="OAA34813.1"/>
    </source>
</evidence>
<evidence type="ECO:0000313" key="2">
    <source>
        <dbReference type="Proteomes" id="UP000076863"/>
    </source>
</evidence>
<dbReference type="OrthoDB" id="4062651at2759"/>
<name>A0A166WJX8_9HYPO</name>
<dbReference type="EMBL" id="AZHA01000048">
    <property type="protein sequence ID" value="OAA34813.1"/>
    <property type="molecule type" value="Genomic_DNA"/>
</dbReference>
<keyword evidence="1" id="KW-0808">Transferase</keyword>
<dbReference type="GO" id="GO:0016301">
    <property type="term" value="F:kinase activity"/>
    <property type="evidence" value="ECO:0007669"/>
    <property type="project" value="UniProtKB-KW"/>
</dbReference>
<sequence length="345" mass="38721">MSNIPGEIILTPPRWSVIGFTFSKPHLRAEFVVMSNRLRYVIHATDASLAKSQELRERFRFFLDVAENIEVDGHTVDDFYEWALEPLIPLLCEDARLTLEPRRRAPNLHDFLYAPVLEYMLGGESGELVLVPKMESSETRFMFGAFLPESCNAWPCYLPFDIRLERGTGESAVPRKVILPDGMSAFFKLMRRGDEAILERELASYDRLRASQLPSSVRVARLLGLVCNGNNLRSVFGLLLTYIDFQTTSLTRAVESGAQGRFRRRWSEQVMRIVHNLHQSRLVWGGASPNNVIIDASNNAWLVGLGGGGSGDWVPQELVGTIDGDLVALKKIVDFTEGGLSISYS</sequence>
<accession>A0A166WJX8</accession>
<reference evidence="1 2" key="1">
    <citation type="journal article" date="2016" name="Genome Biol. Evol.">
        <title>Divergent and convergent evolution of fungal pathogenicity.</title>
        <authorList>
            <person name="Shang Y."/>
            <person name="Xiao G."/>
            <person name="Zheng P."/>
            <person name="Cen K."/>
            <person name="Zhan S."/>
            <person name="Wang C."/>
        </authorList>
    </citation>
    <scope>NUCLEOTIDE SEQUENCE [LARGE SCALE GENOMIC DNA]</scope>
    <source>
        <strain evidence="1 2">RCEF 3172</strain>
    </source>
</reference>
<keyword evidence="2" id="KW-1185">Reference proteome</keyword>
<keyword evidence="1" id="KW-0418">Kinase</keyword>
<proteinExistence type="predicted"/>
<organism evidence="1 2">
    <name type="scientific">Beauveria brongniartii RCEF 3172</name>
    <dbReference type="NCBI Taxonomy" id="1081107"/>
    <lineage>
        <taxon>Eukaryota</taxon>
        <taxon>Fungi</taxon>
        <taxon>Dikarya</taxon>
        <taxon>Ascomycota</taxon>
        <taxon>Pezizomycotina</taxon>
        <taxon>Sordariomycetes</taxon>
        <taxon>Hypocreomycetidae</taxon>
        <taxon>Hypocreales</taxon>
        <taxon>Cordycipitaceae</taxon>
        <taxon>Beauveria</taxon>
        <taxon>Beauveria brongniartii</taxon>
    </lineage>
</organism>
<comment type="caution">
    <text evidence="1">The sequence shown here is derived from an EMBL/GenBank/DDBJ whole genome shotgun (WGS) entry which is preliminary data.</text>
</comment>
<dbReference type="AlphaFoldDB" id="A0A166WJX8"/>